<comment type="catalytic activity">
    <reaction evidence="7">
        <text>shikimate + ATP = 3-phosphoshikimate + ADP + H(+)</text>
        <dbReference type="Rhea" id="RHEA:13121"/>
        <dbReference type="ChEBI" id="CHEBI:15378"/>
        <dbReference type="ChEBI" id="CHEBI:30616"/>
        <dbReference type="ChEBI" id="CHEBI:36208"/>
        <dbReference type="ChEBI" id="CHEBI:145989"/>
        <dbReference type="ChEBI" id="CHEBI:456216"/>
        <dbReference type="EC" id="2.7.1.71"/>
    </reaction>
</comment>
<feature type="binding site" evidence="7">
    <location>
        <position position="140"/>
    </location>
    <ligand>
        <name>ATP</name>
        <dbReference type="ChEBI" id="CHEBI:30616"/>
    </ligand>
</feature>
<feature type="binding site" evidence="7">
    <location>
        <position position="81"/>
    </location>
    <ligand>
        <name>substrate</name>
    </ligand>
</feature>
<feature type="binding site" evidence="7">
    <location>
        <position position="160"/>
    </location>
    <ligand>
        <name>substrate</name>
    </ligand>
</feature>
<feature type="binding site" evidence="7">
    <location>
        <begin position="16"/>
        <end position="21"/>
    </location>
    <ligand>
        <name>ATP</name>
        <dbReference type="ChEBI" id="CHEBI:30616"/>
    </ligand>
</feature>
<dbReference type="Proteomes" id="UP000238937">
    <property type="component" value="Unassembled WGS sequence"/>
</dbReference>
<evidence type="ECO:0000256" key="7">
    <source>
        <dbReference type="HAMAP-Rule" id="MF_00109"/>
    </source>
</evidence>
<accession>A0A2T1GLG9</accession>
<gene>
    <name evidence="7" type="primary">aroK</name>
    <name evidence="8" type="ORF">C7B77_03765</name>
</gene>
<proteinExistence type="inferred from homology"/>
<evidence type="ECO:0000256" key="4">
    <source>
        <dbReference type="ARBA" id="ARBA00022777"/>
    </source>
</evidence>
<keyword evidence="5 7" id="KW-0067">ATP-binding</keyword>
<keyword evidence="1 7" id="KW-0028">Amino-acid biosynthesis</keyword>
<comment type="function">
    <text evidence="7">Catalyzes the specific phosphorylation of the 3-hydroxyl group of shikimic acid using ATP as a cosubstrate.</text>
</comment>
<dbReference type="GO" id="GO:0008652">
    <property type="term" value="P:amino acid biosynthetic process"/>
    <property type="evidence" value="ECO:0007669"/>
    <property type="project" value="UniProtKB-KW"/>
</dbReference>
<keyword evidence="7" id="KW-0460">Magnesium</keyword>
<evidence type="ECO:0000256" key="6">
    <source>
        <dbReference type="ARBA" id="ARBA00023141"/>
    </source>
</evidence>
<evidence type="ECO:0000256" key="1">
    <source>
        <dbReference type="ARBA" id="ARBA00022605"/>
    </source>
</evidence>
<evidence type="ECO:0000313" key="8">
    <source>
        <dbReference type="EMBL" id="PSB58710.1"/>
    </source>
</evidence>
<dbReference type="OrthoDB" id="9800332at2"/>
<dbReference type="EMBL" id="PVWO01000026">
    <property type="protein sequence ID" value="PSB58710.1"/>
    <property type="molecule type" value="Genomic_DNA"/>
</dbReference>
<keyword evidence="7" id="KW-0479">Metal-binding</keyword>
<dbReference type="GO" id="GO:0000287">
    <property type="term" value="F:magnesium ion binding"/>
    <property type="evidence" value="ECO:0007669"/>
    <property type="project" value="UniProtKB-UniRule"/>
</dbReference>
<reference evidence="8 9" key="1">
    <citation type="submission" date="2018-03" db="EMBL/GenBank/DDBJ databases">
        <title>The ancient ancestry and fast evolution of plastids.</title>
        <authorList>
            <person name="Moore K.R."/>
            <person name="Magnabosco C."/>
            <person name="Momper L."/>
            <person name="Gold D.A."/>
            <person name="Bosak T."/>
            <person name="Fournier G.P."/>
        </authorList>
    </citation>
    <scope>NUCLEOTIDE SEQUENCE [LARGE SCALE GENOMIC DNA]</scope>
    <source>
        <strain evidence="8 9">CCALA 037</strain>
    </source>
</reference>
<dbReference type="GO" id="GO:0005524">
    <property type="term" value="F:ATP binding"/>
    <property type="evidence" value="ECO:0007669"/>
    <property type="project" value="UniProtKB-UniRule"/>
</dbReference>
<dbReference type="PANTHER" id="PTHR21087">
    <property type="entry name" value="SHIKIMATE KINASE"/>
    <property type="match status" value="1"/>
</dbReference>
<dbReference type="AlphaFoldDB" id="A0A2T1GLG9"/>
<name>A0A2T1GLG9_9CYAN</name>
<dbReference type="GO" id="GO:0009423">
    <property type="term" value="P:chorismate biosynthetic process"/>
    <property type="evidence" value="ECO:0007669"/>
    <property type="project" value="UniProtKB-UniRule"/>
</dbReference>
<dbReference type="GO" id="GO:0009073">
    <property type="term" value="P:aromatic amino acid family biosynthetic process"/>
    <property type="evidence" value="ECO:0007669"/>
    <property type="project" value="UniProtKB-KW"/>
</dbReference>
<dbReference type="CDD" id="cd00464">
    <property type="entry name" value="SK"/>
    <property type="match status" value="1"/>
</dbReference>
<comment type="subcellular location">
    <subcellularLocation>
        <location evidence="7">Cytoplasm</location>
    </subcellularLocation>
</comment>
<feature type="binding site" evidence="7">
    <location>
        <position position="103"/>
    </location>
    <ligand>
        <name>substrate</name>
    </ligand>
</feature>
<feature type="binding site" evidence="7">
    <location>
        <position position="38"/>
    </location>
    <ligand>
        <name>substrate</name>
    </ligand>
</feature>
<comment type="caution">
    <text evidence="8">The sequence shown here is derived from an EMBL/GenBank/DDBJ whole genome shotgun (WGS) entry which is preliminary data.</text>
</comment>
<keyword evidence="4 7" id="KW-0418">Kinase</keyword>
<dbReference type="InterPro" id="IPR031322">
    <property type="entry name" value="Shikimate/glucono_kinase"/>
</dbReference>
<dbReference type="EC" id="2.7.1.71" evidence="7"/>
<evidence type="ECO:0000256" key="2">
    <source>
        <dbReference type="ARBA" id="ARBA00022679"/>
    </source>
</evidence>
<comment type="caution">
    <text evidence="7">Lacks conserved residue(s) required for the propagation of feature annotation.</text>
</comment>
<dbReference type="PRINTS" id="PR01100">
    <property type="entry name" value="SHIKIMTKNASE"/>
</dbReference>
<dbReference type="InterPro" id="IPR027417">
    <property type="entry name" value="P-loop_NTPase"/>
</dbReference>
<protein>
    <recommendedName>
        <fullName evidence="7">Shikimate kinase</fullName>
        <shortName evidence="7">SK</shortName>
        <ecNumber evidence="7">2.7.1.71</ecNumber>
    </recommendedName>
</protein>
<dbReference type="GO" id="GO:0005829">
    <property type="term" value="C:cytosol"/>
    <property type="evidence" value="ECO:0007669"/>
    <property type="project" value="TreeGrafter"/>
</dbReference>
<dbReference type="HAMAP" id="MF_00109">
    <property type="entry name" value="Shikimate_kinase"/>
    <property type="match status" value="1"/>
</dbReference>
<feature type="binding site" evidence="7">
    <location>
        <position position="20"/>
    </location>
    <ligand>
        <name>Mg(2+)</name>
        <dbReference type="ChEBI" id="CHEBI:18420"/>
    </ligand>
</feature>
<comment type="pathway">
    <text evidence="7">Metabolic intermediate biosynthesis; chorismate biosynthesis; chorismate from D-erythrose 4-phosphate and phosphoenolpyruvate: step 5/7.</text>
</comment>
<dbReference type="SUPFAM" id="SSF52540">
    <property type="entry name" value="P-loop containing nucleoside triphosphate hydrolases"/>
    <property type="match status" value="1"/>
</dbReference>
<dbReference type="InterPro" id="IPR000623">
    <property type="entry name" value="Shikimate_kinase/TSH1"/>
</dbReference>
<sequence length="205" mass="22692">MFDLQGLNIYLIGMMGCGKSTIGPLLADRLGYNFLDTDTTLAKSCATPLGYDFDNTELSESELIAKIISELFQTVGEPEFRQIETQVLAEVSAYTRLVVATGGGIAIERENWNHLHQGLVIWLDPSLDLLVERLQGDTSRPILANSTDLRATLDLKLAERRHRYAEADIHLPFSDNLLAEEIVERIFTAIPTVLKTPTSESTSAP</sequence>
<comment type="similarity">
    <text evidence="7">Belongs to the shikimate kinase family.</text>
</comment>
<keyword evidence="3 7" id="KW-0547">Nucleotide-binding</keyword>
<comment type="cofactor">
    <cofactor evidence="7">
        <name>Mg(2+)</name>
        <dbReference type="ChEBI" id="CHEBI:18420"/>
    </cofactor>
    <text evidence="7">Binds 1 Mg(2+) ion per subunit.</text>
</comment>
<organism evidence="8 9">
    <name type="scientific">Chamaesiphon polymorphus CCALA 037</name>
    <dbReference type="NCBI Taxonomy" id="2107692"/>
    <lineage>
        <taxon>Bacteria</taxon>
        <taxon>Bacillati</taxon>
        <taxon>Cyanobacteriota</taxon>
        <taxon>Cyanophyceae</taxon>
        <taxon>Gomontiellales</taxon>
        <taxon>Chamaesiphonaceae</taxon>
        <taxon>Chamaesiphon</taxon>
    </lineage>
</organism>
<comment type="subunit">
    <text evidence="7">Monomer.</text>
</comment>
<evidence type="ECO:0000256" key="3">
    <source>
        <dbReference type="ARBA" id="ARBA00022741"/>
    </source>
</evidence>
<keyword evidence="2 7" id="KW-0808">Transferase</keyword>
<keyword evidence="9" id="KW-1185">Reference proteome</keyword>
<keyword evidence="7" id="KW-0963">Cytoplasm</keyword>
<evidence type="ECO:0000313" key="9">
    <source>
        <dbReference type="Proteomes" id="UP000238937"/>
    </source>
</evidence>
<evidence type="ECO:0000256" key="5">
    <source>
        <dbReference type="ARBA" id="ARBA00022840"/>
    </source>
</evidence>
<dbReference type="Pfam" id="PF01202">
    <property type="entry name" value="SKI"/>
    <property type="match status" value="1"/>
</dbReference>
<dbReference type="Gene3D" id="3.40.50.300">
    <property type="entry name" value="P-loop containing nucleotide triphosphate hydrolases"/>
    <property type="match status" value="1"/>
</dbReference>
<keyword evidence="6 7" id="KW-0057">Aromatic amino acid biosynthesis</keyword>
<dbReference type="PANTHER" id="PTHR21087:SF16">
    <property type="entry name" value="SHIKIMATE KINASE 1, CHLOROPLASTIC"/>
    <property type="match status" value="1"/>
</dbReference>
<dbReference type="UniPathway" id="UPA00053">
    <property type="reaction ID" value="UER00088"/>
</dbReference>
<dbReference type="GO" id="GO:0004765">
    <property type="term" value="F:shikimate kinase activity"/>
    <property type="evidence" value="ECO:0007669"/>
    <property type="project" value="UniProtKB-UniRule"/>
</dbReference>